<evidence type="ECO:0000313" key="8">
    <source>
        <dbReference type="Proteomes" id="UP000269154"/>
    </source>
</evidence>
<dbReference type="GO" id="GO:0003868">
    <property type="term" value="F:4-hydroxyphenylpyruvate dioxygenase activity"/>
    <property type="evidence" value="ECO:0007669"/>
    <property type="project" value="InterPro"/>
</dbReference>
<keyword evidence="3" id="KW-0479">Metal-binding</keyword>
<dbReference type="Proteomes" id="UP000269154">
    <property type="component" value="Unassembled WGS sequence"/>
</dbReference>
<dbReference type="GO" id="GO:0006572">
    <property type="term" value="P:L-tyrosine catabolic process"/>
    <property type="evidence" value="ECO:0007669"/>
    <property type="project" value="TreeGrafter"/>
</dbReference>
<keyword evidence="8" id="KW-1185">Reference proteome</keyword>
<comment type="similarity">
    <text evidence="2">Belongs to the 4HPPD family.</text>
</comment>
<evidence type="ECO:0000256" key="3">
    <source>
        <dbReference type="ARBA" id="ARBA00022723"/>
    </source>
</evidence>
<dbReference type="InterPro" id="IPR029068">
    <property type="entry name" value="Glyas_Bleomycin-R_OHBP_Dase"/>
</dbReference>
<dbReference type="AlphaFoldDB" id="A0A3N6PL22"/>
<comment type="cofactor">
    <cofactor evidence="1">
        <name>Fe cation</name>
        <dbReference type="ChEBI" id="CHEBI:24875"/>
    </cofactor>
</comment>
<dbReference type="OrthoDB" id="9780241at2"/>
<evidence type="ECO:0000256" key="2">
    <source>
        <dbReference type="ARBA" id="ARBA00005877"/>
    </source>
</evidence>
<dbReference type="SUPFAM" id="SSF54593">
    <property type="entry name" value="Glyoxalase/Bleomycin resistance protein/Dihydroxybiphenyl dioxygenase"/>
    <property type="match status" value="1"/>
</dbReference>
<reference evidence="7 8" key="1">
    <citation type="journal article" date="2018" name="ACS Chem. Biol.">
        <title>Ketoreductase domain dysfunction expands chemodiversity: malyngamide biosynthesis in the cyanobacterium Okeania hirsuta.</title>
        <authorList>
            <person name="Moss N.A."/>
            <person name="Leao T."/>
            <person name="Rankin M."/>
            <person name="McCullough T.M."/>
            <person name="Qu P."/>
            <person name="Korobeynikov A."/>
            <person name="Smith J.L."/>
            <person name="Gerwick L."/>
            <person name="Gerwick W.H."/>
        </authorList>
    </citation>
    <scope>NUCLEOTIDE SEQUENCE [LARGE SCALE GENOMIC DNA]</scope>
    <source>
        <strain evidence="7 8">PAB10Feb10-1</strain>
    </source>
</reference>
<dbReference type="CDD" id="cd08342">
    <property type="entry name" value="HPPD_N_like"/>
    <property type="match status" value="1"/>
</dbReference>
<keyword evidence="4" id="KW-0677">Repeat</keyword>
<protein>
    <recommendedName>
        <fullName evidence="6">VOC domain-containing protein</fullName>
    </recommendedName>
</protein>
<dbReference type="RefSeq" id="WP_124143295.1">
    <property type="nucleotide sequence ID" value="NZ_CAWOKI010000331.1"/>
</dbReference>
<evidence type="ECO:0000259" key="6">
    <source>
        <dbReference type="PROSITE" id="PS51819"/>
    </source>
</evidence>
<dbReference type="InterPro" id="IPR037523">
    <property type="entry name" value="VOC_core"/>
</dbReference>
<comment type="caution">
    <text evidence="7">The sequence shown here is derived from an EMBL/GenBank/DDBJ whole genome shotgun (WGS) entry which is preliminary data.</text>
</comment>
<name>A0A3N6PL22_9CYAN</name>
<organism evidence="7 8">
    <name type="scientific">Okeania hirsuta</name>
    <dbReference type="NCBI Taxonomy" id="1458930"/>
    <lineage>
        <taxon>Bacteria</taxon>
        <taxon>Bacillati</taxon>
        <taxon>Cyanobacteriota</taxon>
        <taxon>Cyanophyceae</taxon>
        <taxon>Oscillatoriophycideae</taxon>
        <taxon>Oscillatoriales</taxon>
        <taxon>Microcoleaceae</taxon>
        <taxon>Okeania</taxon>
    </lineage>
</organism>
<evidence type="ECO:0000256" key="4">
    <source>
        <dbReference type="ARBA" id="ARBA00022737"/>
    </source>
</evidence>
<dbReference type="Gene3D" id="3.10.180.10">
    <property type="entry name" value="2,3-Dihydroxybiphenyl 1,2-Dioxygenase, domain 1"/>
    <property type="match status" value="1"/>
</dbReference>
<evidence type="ECO:0000313" key="7">
    <source>
        <dbReference type="EMBL" id="RQH55497.1"/>
    </source>
</evidence>
<proteinExistence type="inferred from homology"/>
<gene>
    <name evidence="7" type="ORF">D5R40_01600</name>
</gene>
<evidence type="ECO:0000256" key="1">
    <source>
        <dbReference type="ARBA" id="ARBA00001962"/>
    </source>
</evidence>
<dbReference type="PROSITE" id="PS51819">
    <property type="entry name" value="VOC"/>
    <property type="match status" value="1"/>
</dbReference>
<keyword evidence="5" id="KW-0408">Iron</keyword>
<evidence type="ECO:0000256" key="5">
    <source>
        <dbReference type="ARBA" id="ARBA00023004"/>
    </source>
</evidence>
<dbReference type="PANTHER" id="PTHR11959">
    <property type="entry name" value="4-HYDROXYPHENYLPYRUVATE DIOXYGENASE"/>
    <property type="match status" value="1"/>
</dbReference>
<sequence>MGFQPIAYKGLETGDREYTSHVLHAGQVTLVLTSPLNPGETKINQFLTQYGDAVYDVAFSVENAQATYEYAISQGAKSVSLPRAFKDEEAIGFCRCYAGVRYSH</sequence>
<dbReference type="EMBL" id="RCBY01000005">
    <property type="protein sequence ID" value="RQH55497.1"/>
    <property type="molecule type" value="Genomic_DNA"/>
</dbReference>
<dbReference type="InterPro" id="IPR005956">
    <property type="entry name" value="4OHPhenylPyrv_dOase"/>
</dbReference>
<accession>A0A3N6PL22</accession>
<dbReference type="InterPro" id="IPR041736">
    <property type="entry name" value="4OHPhenylPyrv_dOase_N"/>
</dbReference>
<feature type="domain" description="VOC" evidence="6">
    <location>
        <begin position="1"/>
        <end position="104"/>
    </location>
</feature>
<dbReference type="GO" id="GO:0046872">
    <property type="term" value="F:metal ion binding"/>
    <property type="evidence" value="ECO:0007669"/>
    <property type="project" value="UniProtKB-KW"/>
</dbReference>
<dbReference type="PANTHER" id="PTHR11959:SF1">
    <property type="entry name" value="4-HYDROXYPHENYLPYRUVATE DIOXYGENASE"/>
    <property type="match status" value="1"/>
</dbReference>